<dbReference type="Proteomes" id="UP001295794">
    <property type="component" value="Unassembled WGS sequence"/>
</dbReference>
<feature type="non-terminal residue" evidence="2">
    <location>
        <position position="1"/>
    </location>
</feature>
<reference evidence="2" key="1">
    <citation type="submission" date="2023-11" db="EMBL/GenBank/DDBJ databases">
        <authorList>
            <person name="De Vega J J."/>
            <person name="De Vega J J."/>
        </authorList>
    </citation>
    <scope>NUCLEOTIDE SEQUENCE</scope>
</reference>
<organism evidence="2 3">
    <name type="scientific">Mycena citricolor</name>
    <dbReference type="NCBI Taxonomy" id="2018698"/>
    <lineage>
        <taxon>Eukaryota</taxon>
        <taxon>Fungi</taxon>
        <taxon>Dikarya</taxon>
        <taxon>Basidiomycota</taxon>
        <taxon>Agaricomycotina</taxon>
        <taxon>Agaricomycetes</taxon>
        <taxon>Agaricomycetidae</taxon>
        <taxon>Agaricales</taxon>
        <taxon>Marasmiineae</taxon>
        <taxon>Mycenaceae</taxon>
        <taxon>Mycena</taxon>
    </lineage>
</organism>
<accession>A0AAD2GQJ2</accession>
<name>A0AAD2GQJ2_9AGAR</name>
<keyword evidence="3" id="KW-1185">Reference proteome</keyword>
<dbReference type="AlphaFoldDB" id="A0AAD2GQJ2"/>
<evidence type="ECO:0000313" key="2">
    <source>
        <dbReference type="EMBL" id="CAK5262048.1"/>
    </source>
</evidence>
<dbReference type="EMBL" id="CAVNYO010000007">
    <property type="protein sequence ID" value="CAK5262048.1"/>
    <property type="molecule type" value="Genomic_DNA"/>
</dbReference>
<feature type="region of interest" description="Disordered" evidence="1">
    <location>
        <begin position="57"/>
        <end position="77"/>
    </location>
</feature>
<gene>
    <name evidence="2" type="ORF">MYCIT1_LOCUS458</name>
</gene>
<evidence type="ECO:0000313" key="3">
    <source>
        <dbReference type="Proteomes" id="UP001295794"/>
    </source>
</evidence>
<comment type="caution">
    <text evidence="2">The sequence shown here is derived from an EMBL/GenBank/DDBJ whole genome shotgun (WGS) entry which is preliminary data.</text>
</comment>
<sequence>HQHSLPDHCYREDWPVFLLWLFSYPIVPGKHTTACKPRPGEGLASCGGAVAQHLRPTALDGPASYKSGRPSRSSHNRCKTTLGPLSLSFSVYHLPPSYHVLHRDQHHLVLIHLPQKLRGRICCASVLVRHRRPERPARRSQAYQGCEEDQDWQDRDAVHADDALRAGARRPDGQVRLWRRGVCADAARCIERAAGISDSFCASGINCS</sequence>
<protein>
    <submittedName>
        <fullName evidence="2">Uncharacterized protein</fullName>
    </submittedName>
</protein>
<evidence type="ECO:0000256" key="1">
    <source>
        <dbReference type="SAM" id="MobiDB-lite"/>
    </source>
</evidence>
<proteinExistence type="predicted"/>